<dbReference type="FunFam" id="3.40.50.410:FF:000073">
    <property type="entry name" value="ATP-dependent DNA helicase II subunit 2"/>
    <property type="match status" value="1"/>
</dbReference>
<evidence type="ECO:0000256" key="3">
    <source>
        <dbReference type="ARBA" id="ARBA00007726"/>
    </source>
</evidence>
<dbReference type="GO" id="GO:0006310">
    <property type="term" value="P:DNA recombination"/>
    <property type="evidence" value="ECO:0007669"/>
    <property type="project" value="UniProtKB-KW"/>
</dbReference>
<dbReference type="GO" id="GO:0006303">
    <property type="term" value="P:double-strand break repair via nonhomologous end joining"/>
    <property type="evidence" value="ECO:0007669"/>
    <property type="project" value="InterPro"/>
</dbReference>
<keyword evidence="11 19" id="KW-0067">ATP-binding</keyword>
<dbReference type="RefSeq" id="XP_060281904.1">
    <property type="nucleotide sequence ID" value="XM_060430603.1"/>
</dbReference>
<dbReference type="Pfam" id="PF03731">
    <property type="entry name" value="Ku_N"/>
    <property type="match status" value="1"/>
</dbReference>
<comment type="similarity">
    <text evidence="3 19">Belongs to the ku80 family.</text>
</comment>
<dbReference type="InterPro" id="IPR005161">
    <property type="entry name" value="Ku_N"/>
</dbReference>
<evidence type="ECO:0000256" key="5">
    <source>
        <dbReference type="ARBA" id="ARBA00021792"/>
    </source>
</evidence>
<dbReference type="SUPFAM" id="SSF53300">
    <property type="entry name" value="vWA-like"/>
    <property type="match status" value="1"/>
</dbReference>
<evidence type="ECO:0000256" key="1">
    <source>
        <dbReference type="ARBA" id="ARBA00004123"/>
    </source>
</evidence>
<evidence type="ECO:0000256" key="13">
    <source>
        <dbReference type="ARBA" id="ARBA00023125"/>
    </source>
</evidence>
<keyword evidence="8 19" id="KW-0227">DNA damage</keyword>
<dbReference type="EC" id="3.6.4.12" evidence="4 19"/>
<dbReference type="CDD" id="cd00873">
    <property type="entry name" value="KU80"/>
    <property type="match status" value="1"/>
</dbReference>
<dbReference type="GO" id="GO:0042162">
    <property type="term" value="F:telomeric DNA binding"/>
    <property type="evidence" value="ECO:0007669"/>
    <property type="project" value="InterPro"/>
</dbReference>
<dbReference type="GO" id="GO:0000781">
    <property type="term" value="C:chromosome, telomeric region"/>
    <property type="evidence" value="ECO:0007669"/>
    <property type="project" value="UniProtKB-SubCell"/>
</dbReference>
<keyword evidence="13 19" id="KW-0238">DNA-binding</keyword>
<dbReference type="GO" id="GO:0005524">
    <property type="term" value="F:ATP binding"/>
    <property type="evidence" value="ECO:0007669"/>
    <property type="project" value="UniProtKB-UniRule"/>
</dbReference>
<evidence type="ECO:0000256" key="18">
    <source>
        <dbReference type="ARBA" id="ARBA00047995"/>
    </source>
</evidence>
<dbReference type="InterPro" id="IPR024193">
    <property type="entry name" value="Ku80"/>
</dbReference>
<evidence type="ECO:0000259" key="20">
    <source>
        <dbReference type="SMART" id="SM00559"/>
    </source>
</evidence>
<dbReference type="Gene3D" id="3.40.50.410">
    <property type="entry name" value="von Willebrand factor, type A domain"/>
    <property type="match status" value="1"/>
</dbReference>
<dbReference type="InterPro" id="IPR016194">
    <property type="entry name" value="SPOC-like_C_dom_sf"/>
</dbReference>
<evidence type="ECO:0000256" key="19">
    <source>
        <dbReference type="PIRNR" id="PIRNR016570"/>
    </source>
</evidence>
<dbReference type="GO" id="GO:0003684">
    <property type="term" value="F:damaged DNA binding"/>
    <property type="evidence" value="ECO:0007669"/>
    <property type="project" value="InterPro"/>
</dbReference>
<evidence type="ECO:0000256" key="9">
    <source>
        <dbReference type="ARBA" id="ARBA00022801"/>
    </source>
</evidence>
<keyword evidence="22" id="KW-1185">Reference proteome</keyword>
<keyword evidence="15 19" id="KW-0234">DNA repair</keyword>
<keyword evidence="7 19" id="KW-0547">Nucleotide-binding</keyword>
<dbReference type="FunFam" id="1.10.1600.10:FF:000002">
    <property type="entry name" value="X-ray repair cross-complementing protein 5"/>
    <property type="match status" value="1"/>
</dbReference>
<dbReference type="AlphaFoldDB" id="A0AAJ0BWS1"/>
<dbReference type="GeneID" id="85313790"/>
<evidence type="ECO:0000256" key="12">
    <source>
        <dbReference type="ARBA" id="ARBA00022895"/>
    </source>
</evidence>
<comment type="catalytic activity">
    <reaction evidence="18 19">
        <text>ATP + H2O = ADP + phosphate + H(+)</text>
        <dbReference type="Rhea" id="RHEA:13065"/>
        <dbReference type="ChEBI" id="CHEBI:15377"/>
        <dbReference type="ChEBI" id="CHEBI:15378"/>
        <dbReference type="ChEBI" id="CHEBI:30616"/>
        <dbReference type="ChEBI" id="CHEBI:43474"/>
        <dbReference type="ChEBI" id="CHEBI:456216"/>
        <dbReference type="EC" id="3.6.4.12"/>
    </reaction>
</comment>
<dbReference type="InterPro" id="IPR006164">
    <property type="entry name" value="DNA_bd_Ku70/Ku80"/>
</dbReference>
<organism evidence="21 22">
    <name type="scientific">Phialemonium atrogriseum</name>
    <dbReference type="NCBI Taxonomy" id="1093897"/>
    <lineage>
        <taxon>Eukaryota</taxon>
        <taxon>Fungi</taxon>
        <taxon>Dikarya</taxon>
        <taxon>Ascomycota</taxon>
        <taxon>Pezizomycotina</taxon>
        <taxon>Sordariomycetes</taxon>
        <taxon>Sordariomycetidae</taxon>
        <taxon>Cephalothecales</taxon>
        <taxon>Cephalothecaceae</taxon>
        <taxon>Phialemonium</taxon>
    </lineage>
</organism>
<evidence type="ECO:0000256" key="17">
    <source>
        <dbReference type="ARBA" id="ARBA00024890"/>
    </source>
</evidence>
<name>A0AAJ0BWS1_9PEZI</name>
<dbReference type="Gene3D" id="1.25.40.240">
    <property type="entry name" value="Ku, C-terminal domain"/>
    <property type="match status" value="1"/>
</dbReference>
<evidence type="ECO:0000256" key="8">
    <source>
        <dbReference type="ARBA" id="ARBA00022763"/>
    </source>
</evidence>
<gene>
    <name evidence="21" type="ORF">QBC33DRAFT_571381</name>
</gene>
<accession>A0AAJ0BWS1</accession>
<evidence type="ECO:0000256" key="11">
    <source>
        <dbReference type="ARBA" id="ARBA00022840"/>
    </source>
</evidence>
<evidence type="ECO:0000256" key="10">
    <source>
        <dbReference type="ARBA" id="ARBA00022806"/>
    </source>
</evidence>
<dbReference type="FunFam" id="2.40.290.10:FF:000008">
    <property type="entry name" value="ATP-dependent DNA helicase II subunit 2"/>
    <property type="match status" value="1"/>
</dbReference>
<dbReference type="SUPFAM" id="SSF101420">
    <property type="entry name" value="C-terminal domain of Ku80"/>
    <property type="match status" value="1"/>
</dbReference>
<dbReference type="EMBL" id="MU839014">
    <property type="protein sequence ID" value="KAK1765691.1"/>
    <property type="molecule type" value="Genomic_DNA"/>
</dbReference>
<comment type="function">
    <text evidence="17">Single-stranded DNA-dependent ATP-dependent helicase. Involved in non-homologous end joining (NHEJ) DNA double strand break repair. DNA-binding is sequence-independent but has a high affinity to nicks in double-stranded DNA and to the ends of duplex DNA. Binds to naturally occurring chromosomal ends, and therefore provides chromosomal end protection. Required also for telomere recombination to repair telomeric ends in the absence of telomerase. KU70, of the KU70/KU80 heterodimer, binds to the stem loop of TLC1, the RNA component of telomerase. Involved in telomere maintenance. Interacts with telomeric repeats and subtelomeric sequences thereby controlling telomere length and protecting against subtelomeric rearrangement. Maintains telomeric chromatin, which is involved in silencing the expression of genes located at the telomere. Required for mating-type switching.</text>
</comment>
<dbReference type="Pfam" id="PF08785">
    <property type="entry name" value="Ku_PK_bind"/>
    <property type="match status" value="1"/>
</dbReference>
<dbReference type="Gene3D" id="2.40.290.10">
    <property type="match status" value="1"/>
</dbReference>
<keyword evidence="14 19" id="KW-0233">DNA recombination</keyword>
<evidence type="ECO:0000256" key="16">
    <source>
        <dbReference type="ARBA" id="ARBA00023242"/>
    </source>
</evidence>
<reference evidence="21" key="1">
    <citation type="submission" date="2023-06" db="EMBL/GenBank/DDBJ databases">
        <title>Genome-scale phylogeny and comparative genomics of the fungal order Sordariales.</title>
        <authorList>
            <consortium name="Lawrence Berkeley National Laboratory"/>
            <person name="Hensen N."/>
            <person name="Bonometti L."/>
            <person name="Westerberg I."/>
            <person name="Brannstrom I.O."/>
            <person name="Guillou S."/>
            <person name="Cros-Aarteil S."/>
            <person name="Calhoun S."/>
            <person name="Haridas S."/>
            <person name="Kuo A."/>
            <person name="Mondo S."/>
            <person name="Pangilinan J."/>
            <person name="Riley R."/>
            <person name="Labutti K."/>
            <person name="Andreopoulos B."/>
            <person name="Lipzen A."/>
            <person name="Chen C."/>
            <person name="Yanf M."/>
            <person name="Daum C."/>
            <person name="Ng V."/>
            <person name="Clum A."/>
            <person name="Steindorff A."/>
            <person name="Ohm R."/>
            <person name="Martin F."/>
            <person name="Silar P."/>
            <person name="Natvig D."/>
            <person name="Lalanne C."/>
            <person name="Gautier V."/>
            <person name="Ament-Velasquez S.L."/>
            <person name="Kruys A."/>
            <person name="Hutchinson M.I."/>
            <person name="Powell A.J."/>
            <person name="Barry K."/>
            <person name="Miller A.N."/>
            <person name="Grigoriev I.V."/>
            <person name="Debuchy R."/>
            <person name="Gladieux P."/>
            <person name="Thoren M.H."/>
            <person name="Johannesson H."/>
        </authorList>
    </citation>
    <scope>NUCLEOTIDE SEQUENCE</scope>
    <source>
        <strain evidence="21">8032-3</strain>
    </source>
</reference>
<dbReference type="GO" id="GO:0003678">
    <property type="term" value="F:DNA helicase activity"/>
    <property type="evidence" value="ECO:0007669"/>
    <property type="project" value="UniProtKB-EC"/>
</dbReference>
<feature type="domain" description="Ku" evidence="20">
    <location>
        <begin position="312"/>
        <end position="451"/>
    </location>
</feature>
<dbReference type="Gene3D" id="1.10.1600.10">
    <property type="match status" value="1"/>
</dbReference>
<evidence type="ECO:0000313" key="22">
    <source>
        <dbReference type="Proteomes" id="UP001244011"/>
    </source>
</evidence>
<evidence type="ECO:0000256" key="6">
    <source>
        <dbReference type="ARBA" id="ARBA00022454"/>
    </source>
</evidence>
<dbReference type="SMART" id="SM00559">
    <property type="entry name" value="Ku78"/>
    <property type="match status" value="1"/>
</dbReference>
<dbReference type="InterPro" id="IPR036494">
    <property type="entry name" value="Ku_C_sf"/>
</dbReference>
<dbReference type="Pfam" id="PF02735">
    <property type="entry name" value="Ku"/>
    <property type="match status" value="1"/>
</dbReference>
<evidence type="ECO:0000256" key="14">
    <source>
        <dbReference type="ARBA" id="ARBA00023172"/>
    </source>
</evidence>
<sequence>MADKEASVYIIDVGQSMAKSNGERTESDLDWSMRYVWDKISTTVAASRKTWTVGAIGLRTDETDNPQDKAGLEGYENISVLQGIGPMSMTSLKELRGKIQPSSTTEGDAISAIVTAVTMIGEFTKKLKYNRKIFLVTDAKGPMDSESLEEVSEKINDSNIELVVIGVDFDDAEYGFKEEDKPKLKAKNEKILQTLVGQCKNGVYGTMAEAVEELSMPRIKPVRPFKSYDGPLTLGDPEQYPSAISIPVERYFRTKLAHPLSASTVIMKSEPAGGPSQDKGEAEDVEMSGIGFASVRQVRTYKVSDPDAPGGKRDVEFDSLAKGYEYGRTVVHIAESDWNVTKLETKKSFSILGFIPSSSYEPFLNMGEAGVIVANKFNEKAELALSSLINSLYELESYGVARYVAKDGASPVLVLLIPSPKLEGDAECLYDVPLPFAEDVRVYQFPPLDKVVTVNGTVLTKHRLLPDDELNKAMSDYVDAMDLSTFDTDDDGNPKEYAAVDESYNPVIHRINQAIRQRAVHPDEPLEAAAGILLRFSGPPEGLVERAKPHIDSLVESADVKKVPPKAKGKRKRETVKPISGLDVDALLGQKKKGTKIAPENAIPEFKQMLAAADEVSTIEDATKQMGEIVSRLIRDSFADINYDRAAENLRVMREELISLEEPGLYNSFLRDLKKKIDGGDLNGDRREMWQEKIVAGRLTLITERETEVSDVTEAEAKEFEK</sequence>
<dbReference type="SUPFAM" id="SSF100939">
    <property type="entry name" value="SPOC domain-like"/>
    <property type="match status" value="1"/>
</dbReference>
<keyword evidence="10 19" id="KW-0347">Helicase</keyword>
<keyword evidence="16 19" id="KW-0539">Nucleus</keyword>
<proteinExistence type="inferred from homology"/>
<evidence type="ECO:0000313" key="21">
    <source>
        <dbReference type="EMBL" id="KAK1765691.1"/>
    </source>
</evidence>
<evidence type="ECO:0000256" key="7">
    <source>
        <dbReference type="ARBA" id="ARBA00022741"/>
    </source>
</evidence>
<dbReference type="GO" id="GO:0003690">
    <property type="term" value="F:double-stranded DNA binding"/>
    <property type="evidence" value="ECO:0007669"/>
    <property type="project" value="TreeGrafter"/>
</dbReference>
<dbReference type="InterPro" id="IPR014893">
    <property type="entry name" value="Ku_PK_bind"/>
</dbReference>
<evidence type="ECO:0000256" key="2">
    <source>
        <dbReference type="ARBA" id="ARBA00004574"/>
    </source>
</evidence>
<dbReference type="PANTHER" id="PTHR12604:SF4">
    <property type="entry name" value="X-RAY REPAIR CROSS-COMPLEMENTING PROTEIN 5"/>
    <property type="match status" value="1"/>
</dbReference>
<keyword evidence="12" id="KW-0779">Telomere</keyword>
<evidence type="ECO:0000256" key="15">
    <source>
        <dbReference type="ARBA" id="ARBA00023204"/>
    </source>
</evidence>
<dbReference type="GO" id="GO:0043564">
    <property type="term" value="C:Ku70:Ku80 complex"/>
    <property type="evidence" value="ECO:0007669"/>
    <property type="project" value="InterPro"/>
</dbReference>
<keyword evidence="6" id="KW-0158">Chromosome</keyword>
<comment type="caution">
    <text evidence="21">The sequence shown here is derived from an EMBL/GenBank/DDBJ whole genome shotgun (WGS) entry which is preliminary data.</text>
</comment>
<dbReference type="PANTHER" id="PTHR12604">
    <property type="entry name" value="KU AUTOANTIGEN DNA HELICASE"/>
    <property type="match status" value="1"/>
</dbReference>
<keyword evidence="9 19" id="KW-0378">Hydrolase</keyword>
<dbReference type="PIRSF" id="PIRSF016570">
    <property type="entry name" value="Ku80"/>
    <property type="match status" value="1"/>
</dbReference>
<protein>
    <recommendedName>
        <fullName evidence="5 19">ATP-dependent DNA helicase II subunit 2</fullName>
        <ecNumber evidence="4 19">3.6.4.12</ecNumber>
    </recommendedName>
</protein>
<dbReference type="Proteomes" id="UP001244011">
    <property type="component" value="Unassembled WGS sequence"/>
</dbReference>
<evidence type="ECO:0000256" key="4">
    <source>
        <dbReference type="ARBA" id="ARBA00012551"/>
    </source>
</evidence>
<dbReference type="GO" id="GO:0000723">
    <property type="term" value="P:telomere maintenance"/>
    <property type="evidence" value="ECO:0007669"/>
    <property type="project" value="InterPro"/>
</dbReference>
<comment type="subcellular location">
    <subcellularLocation>
        <location evidence="2">Chromosome</location>
        <location evidence="2">Telomere</location>
    </subcellularLocation>
    <subcellularLocation>
        <location evidence="1 19">Nucleus</location>
    </subcellularLocation>
</comment>
<dbReference type="InterPro" id="IPR036465">
    <property type="entry name" value="vWFA_dom_sf"/>
</dbReference>
<dbReference type="GO" id="GO:0016787">
    <property type="term" value="F:hydrolase activity"/>
    <property type="evidence" value="ECO:0007669"/>
    <property type="project" value="UniProtKB-KW"/>
</dbReference>